<feature type="signal peptide" evidence="2">
    <location>
        <begin position="1"/>
        <end position="19"/>
    </location>
</feature>
<gene>
    <name evidence="3" type="ORF">PIB30_034293</name>
</gene>
<accession>A0ABU6ZCN4</accession>
<reference evidence="3 4" key="1">
    <citation type="journal article" date="2023" name="Plants (Basel)">
        <title>Bridging the Gap: Combining Genomics and Transcriptomics Approaches to Understand Stylosanthes scabra, an Orphan Legume from the Brazilian Caatinga.</title>
        <authorList>
            <person name="Ferreira-Neto J.R.C."/>
            <person name="da Silva M.D."/>
            <person name="Binneck E."/>
            <person name="de Melo N.F."/>
            <person name="da Silva R.H."/>
            <person name="de Melo A.L.T.M."/>
            <person name="Pandolfi V."/>
            <person name="Bustamante F.O."/>
            <person name="Brasileiro-Vidal A.C."/>
            <person name="Benko-Iseppon A.M."/>
        </authorList>
    </citation>
    <scope>NUCLEOTIDE SEQUENCE [LARGE SCALE GENOMIC DNA]</scope>
    <source>
        <tissue evidence="3">Leaves</tissue>
    </source>
</reference>
<evidence type="ECO:0000256" key="1">
    <source>
        <dbReference type="SAM" id="MobiDB-lite"/>
    </source>
</evidence>
<feature type="chain" id="PRO_5046708972" evidence="2">
    <location>
        <begin position="20"/>
        <end position="179"/>
    </location>
</feature>
<comment type="caution">
    <text evidence="3">The sequence shown here is derived from an EMBL/GenBank/DDBJ whole genome shotgun (WGS) entry which is preliminary data.</text>
</comment>
<name>A0ABU6ZCN4_9FABA</name>
<evidence type="ECO:0000313" key="3">
    <source>
        <dbReference type="EMBL" id="MED6219278.1"/>
    </source>
</evidence>
<evidence type="ECO:0000256" key="2">
    <source>
        <dbReference type="SAM" id="SignalP"/>
    </source>
</evidence>
<feature type="region of interest" description="Disordered" evidence="1">
    <location>
        <begin position="104"/>
        <end position="158"/>
    </location>
</feature>
<feature type="compositionally biased region" description="Acidic residues" evidence="1">
    <location>
        <begin position="104"/>
        <end position="154"/>
    </location>
</feature>
<proteinExistence type="predicted"/>
<keyword evidence="4" id="KW-1185">Reference proteome</keyword>
<protein>
    <submittedName>
        <fullName evidence="3">Uncharacterized protein</fullName>
    </submittedName>
</protein>
<keyword evidence="2" id="KW-0732">Signal</keyword>
<dbReference type="Proteomes" id="UP001341840">
    <property type="component" value="Unassembled WGS sequence"/>
</dbReference>
<sequence>MNALSFKMIIWWLPHMISLNPLQTLCITGSTVTKAGEITNPFVETRLNSSKANNGNPTLIVNLKTTRIINALQNKKKKKGRDIGDSEKRSYNLWYDLIVQLADSDVDEEEESEVESDEEYSDESGEDEVGSEEENEEEFDEDDDDESEEGDGNEDWLHDLLVELYEAQEREKENGNSQS</sequence>
<dbReference type="EMBL" id="JASCZI010272019">
    <property type="protein sequence ID" value="MED6219278.1"/>
    <property type="molecule type" value="Genomic_DNA"/>
</dbReference>
<evidence type="ECO:0000313" key="4">
    <source>
        <dbReference type="Proteomes" id="UP001341840"/>
    </source>
</evidence>
<organism evidence="3 4">
    <name type="scientific">Stylosanthes scabra</name>
    <dbReference type="NCBI Taxonomy" id="79078"/>
    <lineage>
        <taxon>Eukaryota</taxon>
        <taxon>Viridiplantae</taxon>
        <taxon>Streptophyta</taxon>
        <taxon>Embryophyta</taxon>
        <taxon>Tracheophyta</taxon>
        <taxon>Spermatophyta</taxon>
        <taxon>Magnoliopsida</taxon>
        <taxon>eudicotyledons</taxon>
        <taxon>Gunneridae</taxon>
        <taxon>Pentapetalae</taxon>
        <taxon>rosids</taxon>
        <taxon>fabids</taxon>
        <taxon>Fabales</taxon>
        <taxon>Fabaceae</taxon>
        <taxon>Papilionoideae</taxon>
        <taxon>50 kb inversion clade</taxon>
        <taxon>dalbergioids sensu lato</taxon>
        <taxon>Dalbergieae</taxon>
        <taxon>Pterocarpus clade</taxon>
        <taxon>Stylosanthes</taxon>
    </lineage>
</organism>